<evidence type="ECO:0000256" key="3">
    <source>
        <dbReference type="ARBA" id="ARBA00022759"/>
    </source>
</evidence>
<keyword evidence="3" id="KW-0255">Endonuclease</keyword>
<accession>A0ABQ5HF46</accession>
<dbReference type="InterPro" id="IPR025724">
    <property type="entry name" value="GAG-pre-integrase_dom"/>
</dbReference>
<dbReference type="EMBL" id="BQNB010019491">
    <property type="protein sequence ID" value="GJT85867.1"/>
    <property type="molecule type" value="Genomic_DNA"/>
</dbReference>
<evidence type="ECO:0000256" key="1">
    <source>
        <dbReference type="ARBA" id="ARBA00022722"/>
    </source>
</evidence>
<feature type="coiled-coil region" evidence="10">
    <location>
        <begin position="648"/>
        <end position="689"/>
    </location>
</feature>
<keyword evidence="8" id="KW-0239">DNA-directed DNA polymerase</keyword>
<feature type="region of interest" description="Disordered" evidence="11">
    <location>
        <begin position="233"/>
        <end position="255"/>
    </location>
</feature>
<evidence type="ECO:0000259" key="12">
    <source>
        <dbReference type="Pfam" id="PF13976"/>
    </source>
</evidence>
<evidence type="ECO:0000256" key="10">
    <source>
        <dbReference type="SAM" id="Coils"/>
    </source>
</evidence>
<dbReference type="Pfam" id="PF13976">
    <property type="entry name" value="gag_pre-integrs"/>
    <property type="match status" value="1"/>
</dbReference>
<evidence type="ECO:0000256" key="11">
    <source>
        <dbReference type="SAM" id="MobiDB-lite"/>
    </source>
</evidence>
<feature type="domain" description="GAG-pre-integrase" evidence="12">
    <location>
        <begin position="369"/>
        <end position="440"/>
    </location>
</feature>
<keyword evidence="2" id="KW-0479">Metal-binding</keyword>
<dbReference type="PANTHER" id="PTHR42648">
    <property type="entry name" value="TRANSPOSASE, PUTATIVE-RELATED"/>
    <property type="match status" value="1"/>
</dbReference>
<dbReference type="PANTHER" id="PTHR42648:SF11">
    <property type="entry name" value="TRANSPOSON TY4-P GAG-POL POLYPROTEIN"/>
    <property type="match status" value="1"/>
</dbReference>
<evidence type="ECO:0000256" key="4">
    <source>
        <dbReference type="ARBA" id="ARBA00022801"/>
    </source>
</evidence>
<keyword evidence="4" id="KW-0378">Hydrolase</keyword>
<dbReference type="Proteomes" id="UP001151760">
    <property type="component" value="Unassembled WGS sequence"/>
</dbReference>
<keyword evidence="1" id="KW-0540">Nuclease</keyword>
<keyword evidence="14" id="KW-1185">Reference proteome</keyword>
<evidence type="ECO:0000313" key="14">
    <source>
        <dbReference type="Proteomes" id="UP001151760"/>
    </source>
</evidence>
<reference evidence="13" key="2">
    <citation type="submission" date="2022-01" db="EMBL/GenBank/DDBJ databases">
        <authorList>
            <person name="Yamashiro T."/>
            <person name="Shiraishi A."/>
            <person name="Satake H."/>
            <person name="Nakayama K."/>
        </authorList>
    </citation>
    <scope>NUCLEOTIDE SEQUENCE</scope>
</reference>
<keyword evidence="9" id="KW-0233">DNA recombination</keyword>
<keyword evidence="8" id="KW-0548">Nucleotidyltransferase</keyword>
<keyword evidence="5" id="KW-0460">Magnesium</keyword>
<evidence type="ECO:0000256" key="2">
    <source>
        <dbReference type="ARBA" id="ARBA00022723"/>
    </source>
</evidence>
<proteinExistence type="predicted"/>
<keyword evidence="8" id="KW-0808">Transferase</keyword>
<keyword evidence="7" id="KW-0695">RNA-directed DNA polymerase</keyword>
<organism evidence="13 14">
    <name type="scientific">Tanacetum coccineum</name>
    <dbReference type="NCBI Taxonomy" id="301880"/>
    <lineage>
        <taxon>Eukaryota</taxon>
        <taxon>Viridiplantae</taxon>
        <taxon>Streptophyta</taxon>
        <taxon>Embryophyta</taxon>
        <taxon>Tracheophyta</taxon>
        <taxon>Spermatophyta</taxon>
        <taxon>Magnoliopsida</taxon>
        <taxon>eudicotyledons</taxon>
        <taxon>Gunneridae</taxon>
        <taxon>Pentapetalae</taxon>
        <taxon>asterids</taxon>
        <taxon>campanulids</taxon>
        <taxon>Asterales</taxon>
        <taxon>Asteraceae</taxon>
        <taxon>Asteroideae</taxon>
        <taxon>Anthemideae</taxon>
        <taxon>Anthemidinae</taxon>
        <taxon>Tanacetum</taxon>
    </lineage>
</organism>
<dbReference type="InterPro" id="IPR039537">
    <property type="entry name" value="Retrotran_Ty1/copia-like"/>
</dbReference>
<keyword evidence="10" id="KW-0175">Coiled coil</keyword>
<gene>
    <name evidence="13" type="ORF">Tco_1067584</name>
</gene>
<sequence length="811" mass="91438">MNMLNHNCKTSFVKHEFLKKAQRPDPRMYDIGCYNDNLALMLAPESDEMIRKPATFSDSLTKKDFLKSKSVTINNVSNDLSKPVTAQILPQDVNTVQKNTNVIAPGMYRVHTRPNQTRTTQLPQDIRKTNKHVSFSTGVIPTTSVSRLQLESNRLEDRVMHNNSQGKKQEVEDHRRNFKFSNNKTPVTACNDSLNVKTSNVKFVCVTCGKCVLNDNHDLCVLYYINGVNSRTKKPTDVPISTRKPKRNVNQSVTTPPKKIVASESSNQKPRSTIRKQYEYVSKTSHRDNSVHRRLWVLIAHDEKSQASKDLVQGNVTIKRVYYVEGIHHNLFSVGQFCDADLEVAFRKSTCYIRDLKGNDLLTGSCGTDLYSITLQNTTSPNLICLMAKASSSQAWLWHRRLSHLNFDTINLLSKYDIVTGLPKLKFVKDHLCSSCELGKAKRKSFKTKPTPSSKRQLQILHMDLCGPMRVERFNDRTLARKVLRKDFDVSHPTQSTVGGKYLASISLGAELPLFRTALKGWTSTELYCGRPYPRSSKGATAAGGPEPDPTSPTMVMSPGSIYQPEWGVTNGYRLDTPSSCQELVDHLAPPVYFSELRHLPNEDFLGQFNMTLAWKVAMGSQLQLRFEQEAKLLRISVAQVACQDQRIQAMEGEKKNMETLLEAEADMRKAAEAKNAELVKEMESLHAQFTKLQVSRDGLSYQVSTLSAQVTGEEKIKATFEEFKKYEDERVSARCAEMDSRLDALSIDFDEELYPHMLTAIAGRRWVIGHGLRLAVLKCAESLKLRQTFANVVSAGIIKGFCDGLKYGVE</sequence>
<keyword evidence="6" id="KW-0229">DNA integration</keyword>
<evidence type="ECO:0000256" key="7">
    <source>
        <dbReference type="ARBA" id="ARBA00022918"/>
    </source>
</evidence>
<reference evidence="13" key="1">
    <citation type="journal article" date="2022" name="Int. J. Mol. Sci.">
        <title>Draft Genome of Tanacetum Coccineum: Genomic Comparison of Closely Related Tanacetum-Family Plants.</title>
        <authorList>
            <person name="Yamashiro T."/>
            <person name="Shiraishi A."/>
            <person name="Nakayama K."/>
            <person name="Satake H."/>
        </authorList>
    </citation>
    <scope>NUCLEOTIDE SEQUENCE</scope>
</reference>
<name>A0ABQ5HF46_9ASTR</name>
<evidence type="ECO:0000313" key="13">
    <source>
        <dbReference type="EMBL" id="GJT85867.1"/>
    </source>
</evidence>
<evidence type="ECO:0000256" key="5">
    <source>
        <dbReference type="ARBA" id="ARBA00022842"/>
    </source>
</evidence>
<comment type="caution">
    <text evidence="13">The sequence shown here is derived from an EMBL/GenBank/DDBJ whole genome shotgun (WGS) entry which is preliminary data.</text>
</comment>
<evidence type="ECO:0000256" key="9">
    <source>
        <dbReference type="ARBA" id="ARBA00023172"/>
    </source>
</evidence>
<protein>
    <submittedName>
        <fullName evidence="13">Retrovirus-related pol polyprotein from transposon TNT 1-94</fullName>
    </submittedName>
</protein>
<evidence type="ECO:0000256" key="8">
    <source>
        <dbReference type="ARBA" id="ARBA00022932"/>
    </source>
</evidence>
<evidence type="ECO:0000256" key="6">
    <source>
        <dbReference type="ARBA" id="ARBA00022908"/>
    </source>
</evidence>